<proteinExistence type="predicted"/>
<dbReference type="Proteomes" id="UP001168821">
    <property type="component" value="Unassembled WGS sequence"/>
</dbReference>
<sequence length="95" mass="10274">MSNENDVIVANCILSEHKKVSELRESSLIKIAAGTGAAERSLQFTMQPVSARTLSMPVQPIIGGIGTYQQTRDCNPALLSTLNNAHSAYVENRTN</sequence>
<evidence type="ECO:0000313" key="2">
    <source>
        <dbReference type="Proteomes" id="UP001168821"/>
    </source>
</evidence>
<gene>
    <name evidence="1" type="ORF">Zmor_003317</name>
</gene>
<dbReference type="AlphaFoldDB" id="A0AA38HLY9"/>
<name>A0AA38HLY9_9CUCU</name>
<evidence type="ECO:0000313" key="1">
    <source>
        <dbReference type="EMBL" id="KAJ3639991.1"/>
    </source>
</evidence>
<comment type="caution">
    <text evidence="1">The sequence shown here is derived from an EMBL/GenBank/DDBJ whole genome shotgun (WGS) entry which is preliminary data.</text>
</comment>
<keyword evidence="2" id="KW-1185">Reference proteome</keyword>
<dbReference type="EMBL" id="JALNTZ010000010">
    <property type="protein sequence ID" value="KAJ3639991.1"/>
    <property type="molecule type" value="Genomic_DNA"/>
</dbReference>
<protein>
    <submittedName>
        <fullName evidence="1">Uncharacterized protein</fullName>
    </submittedName>
</protein>
<organism evidence="1 2">
    <name type="scientific">Zophobas morio</name>
    <dbReference type="NCBI Taxonomy" id="2755281"/>
    <lineage>
        <taxon>Eukaryota</taxon>
        <taxon>Metazoa</taxon>
        <taxon>Ecdysozoa</taxon>
        <taxon>Arthropoda</taxon>
        <taxon>Hexapoda</taxon>
        <taxon>Insecta</taxon>
        <taxon>Pterygota</taxon>
        <taxon>Neoptera</taxon>
        <taxon>Endopterygota</taxon>
        <taxon>Coleoptera</taxon>
        <taxon>Polyphaga</taxon>
        <taxon>Cucujiformia</taxon>
        <taxon>Tenebrionidae</taxon>
        <taxon>Zophobas</taxon>
    </lineage>
</organism>
<accession>A0AA38HLY9</accession>
<reference evidence="1" key="1">
    <citation type="journal article" date="2023" name="G3 (Bethesda)">
        <title>Whole genome assemblies of Zophobas morio and Tenebrio molitor.</title>
        <authorList>
            <person name="Kaur S."/>
            <person name="Stinson S.A."/>
            <person name="diCenzo G.C."/>
        </authorList>
    </citation>
    <scope>NUCLEOTIDE SEQUENCE</scope>
    <source>
        <strain evidence="1">QUZm001</strain>
    </source>
</reference>